<dbReference type="GO" id="GO:0070098">
    <property type="term" value="P:chemokine-mediated signaling pathway"/>
    <property type="evidence" value="ECO:0007669"/>
    <property type="project" value="TreeGrafter"/>
</dbReference>
<comment type="function">
    <text evidence="6">Inhibits gastrointestinal motility and gastric acid secretion. Could function as a structural component of gastric mucus, possibly by stabilizing glycoproteins in the mucus gel through interactions with carbohydrate side chains.</text>
</comment>
<dbReference type="InterPro" id="IPR017994">
    <property type="entry name" value="P_trefoil_chordata"/>
</dbReference>
<dbReference type="SUPFAM" id="SSF57492">
    <property type="entry name" value="Trefoil"/>
    <property type="match status" value="2"/>
</dbReference>
<evidence type="ECO:0000313" key="10">
    <source>
        <dbReference type="EMBL" id="ELK37254.1"/>
    </source>
</evidence>
<dbReference type="InterPro" id="IPR044913">
    <property type="entry name" value="P_trefoil_dom_sf"/>
</dbReference>
<dbReference type="GO" id="GO:0060455">
    <property type="term" value="P:negative regulation of gastric acid secretion"/>
    <property type="evidence" value="ECO:0007669"/>
    <property type="project" value="TreeGrafter"/>
</dbReference>
<keyword evidence="4" id="KW-0677">Repeat</keyword>
<name>L5MF58_MYODS</name>
<feature type="disulfide bond" evidence="8">
    <location>
        <begin position="48"/>
        <end position="74"/>
    </location>
</feature>
<dbReference type="Proteomes" id="UP000010556">
    <property type="component" value="Unassembled WGS sequence"/>
</dbReference>
<dbReference type="FunFam" id="4.10.110.10:FF:000006">
    <property type="entry name" value="Trefoil factor 1"/>
    <property type="match status" value="1"/>
</dbReference>
<feature type="disulfide bond" evidence="8">
    <location>
        <begin position="9"/>
        <end position="24"/>
    </location>
</feature>
<evidence type="ECO:0000256" key="8">
    <source>
        <dbReference type="PROSITE-ProRule" id="PRU00779"/>
    </source>
</evidence>
<evidence type="ECO:0000256" key="3">
    <source>
        <dbReference type="ARBA" id="ARBA00022729"/>
    </source>
</evidence>
<gene>
    <name evidence="10" type="ORF">MDA_GLEAN10011739</name>
</gene>
<comment type="subcellular location">
    <subcellularLocation>
        <location evidence="1">Secreted</location>
    </subcellularLocation>
</comment>
<dbReference type="PROSITE" id="PS00025">
    <property type="entry name" value="P_TREFOIL_1"/>
    <property type="match status" value="1"/>
</dbReference>
<protein>
    <recommendedName>
        <fullName evidence="7">Trefoil factor 2</fullName>
    </recommendedName>
</protein>
<feature type="domain" description="P-type" evidence="9">
    <location>
        <begin position="1"/>
        <end position="40"/>
    </location>
</feature>
<organism evidence="10 11">
    <name type="scientific">Myotis davidii</name>
    <name type="common">David's myotis</name>
    <dbReference type="NCBI Taxonomy" id="225400"/>
    <lineage>
        <taxon>Eukaryota</taxon>
        <taxon>Metazoa</taxon>
        <taxon>Chordata</taxon>
        <taxon>Craniata</taxon>
        <taxon>Vertebrata</taxon>
        <taxon>Euteleostomi</taxon>
        <taxon>Mammalia</taxon>
        <taxon>Eutheria</taxon>
        <taxon>Laurasiatheria</taxon>
        <taxon>Chiroptera</taxon>
        <taxon>Yangochiroptera</taxon>
        <taxon>Vespertilionidae</taxon>
        <taxon>Myotis</taxon>
    </lineage>
</organism>
<evidence type="ECO:0000256" key="6">
    <source>
        <dbReference type="ARBA" id="ARBA00043900"/>
    </source>
</evidence>
<evidence type="ECO:0000256" key="7">
    <source>
        <dbReference type="ARBA" id="ARBA00044091"/>
    </source>
</evidence>
<dbReference type="PRINTS" id="PR00680">
    <property type="entry name" value="PTREFOIL"/>
</dbReference>
<dbReference type="Pfam" id="PF00088">
    <property type="entry name" value="Trefoil"/>
    <property type="match status" value="2"/>
</dbReference>
<dbReference type="AlphaFoldDB" id="L5MF58"/>
<dbReference type="PROSITE" id="PS51448">
    <property type="entry name" value="P_TREFOIL_2"/>
    <property type="match status" value="2"/>
</dbReference>
<dbReference type="EMBL" id="KB100874">
    <property type="protein sequence ID" value="ELK37254.1"/>
    <property type="molecule type" value="Genomic_DNA"/>
</dbReference>
<sequence length="144" mass="15143">MNPDSRKNCGFPGITSEQCFAAGCCFDTTVPGVPWCFTPLPMQDKEECVMEVSARVNCGYPGISSEVCASRNCCFSDTIPEVPWCFFPKPVQGTGAEGAPAGAWARGLLRKVGAGEGVFLPWTSCLNATEALAPDPGVAISGDK</sequence>
<keyword evidence="2" id="KW-0964">Secreted</keyword>
<dbReference type="CDD" id="cd00111">
    <property type="entry name" value="Trefoil"/>
    <property type="match status" value="2"/>
</dbReference>
<dbReference type="PANTHER" id="PTHR13826">
    <property type="entry name" value="INTESTINAL TREFOIL FACTOR-RELATED"/>
    <property type="match status" value="1"/>
</dbReference>
<feature type="disulfide bond" evidence="8">
    <location>
        <begin position="58"/>
        <end position="73"/>
    </location>
</feature>
<dbReference type="Gene3D" id="4.10.110.10">
    <property type="entry name" value="Spasmolytic Protein, domain 1"/>
    <property type="match status" value="2"/>
</dbReference>
<feature type="domain" description="P-type" evidence="9">
    <location>
        <begin position="46"/>
        <end position="89"/>
    </location>
</feature>
<evidence type="ECO:0000313" key="11">
    <source>
        <dbReference type="Proteomes" id="UP000010556"/>
    </source>
</evidence>
<keyword evidence="3" id="KW-0732">Signal</keyword>
<dbReference type="SMART" id="SM00018">
    <property type="entry name" value="PD"/>
    <property type="match status" value="2"/>
</dbReference>
<evidence type="ECO:0000256" key="5">
    <source>
        <dbReference type="ARBA" id="ARBA00023157"/>
    </source>
</evidence>
<dbReference type="GO" id="GO:0005615">
    <property type="term" value="C:extracellular space"/>
    <property type="evidence" value="ECO:0007669"/>
    <property type="project" value="TreeGrafter"/>
</dbReference>
<comment type="caution">
    <text evidence="8">Lacks conserved residue(s) required for the propagation of feature annotation.</text>
</comment>
<evidence type="ECO:0000256" key="4">
    <source>
        <dbReference type="ARBA" id="ARBA00022737"/>
    </source>
</evidence>
<dbReference type="PANTHER" id="PTHR13826:SF17">
    <property type="entry name" value="TREFOIL FACTOR 2"/>
    <property type="match status" value="1"/>
</dbReference>
<evidence type="ECO:0000259" key="9">
    <source>
        <dbReference type="PROSITE" id="PS51448"/>
    </source>
</evidence>
<dbReference type="FunFam" id="4.10.110.10:FF:000005">
    <property type="entry name" value="Trefoil factor 2"/>
    <property type="match status" value="1"/>
</dbReference>
<feature type="disulfide bond" evidence="8">
    <location>
        <begin position="68"/>
        <end position="85"/>
    </location>
</feature>
<accession>L5MF58</accession>
<dbReference type="InterPro" id="IPR017957">
    <property type="entry name" value="P_trefoil_CS"/>
</dbReference>
<dbReference type="eggNOG" id="ENOG502S5ZY">
    <property type="taxonomic scope" value="Eukaryota"/>
</dbReference>
<reference evidence="11" key="1">
    <citation type="journal article" date="2013" name="Science">
        <title>Comparative analysis of bat genomes provides insight into the evolution of flight and immunity.</title>
        <authorList>
            <person name="Zhang G."/>
            <person name="Cowled C."/>
            <person name="Shi Z."/>
            <person name="Huang Z."/>
            <person name="Bishop-Lilly K.A."/>
            <person name="Fang X."/>
            <person name="Wynne J.W."/>
            <person name="Xiong Z."/>
            <person name="Baker M.L."/>
            <person name="Zhao W."/>
            <person name="Tachedjian M."/>
            <person name="Zhu Y."/>
            <person name="Zhou P."/>
            <person name="Jiang X."/>
            <person name="Ng J."/>
            <person name="Yang L."/>
            <person name="Wu L."/>
            <person name="Xiao J."/>
            <person name="Feng Y."/>
            <person name="Chen Y."/>
            <person name="Sun X."/>
            <person name="Zhang Y."/>
            <person name="Marsh G.A."/>
            <person name="Crameri G."/>
            <person name="Broder C.C."/>
            <person name="Frey K.G."/>
            <person name="Wang L.F."/>
            <person name="Wang J."/>
        </authorList>
    </citation>
    <scope>NUCLEOTIDE SEQUENCE [LARGE SCALE GENOMIC DNA]</scope>
</reference>
<dbReference type="GO" id="GO:0031723">
    <property type="term" value="F:CXCR4 chemokine receptor binding"/>
    <property type="evidence" value="ECO:0007669"/>
    <property type="project" value="TreeGrafter"/>
</dbReference>
<feature type="disulfide bond" evidence="8">
    <location>
        <begin position="19"/>
        <end position="36"/>
    </location>
</feature>
<keyword evidence="11" id="KW-1185">Reference proteome</keyword>
<proteinExistence type="predicted"/>
<evidence type="ECO:0000256" key="2">
    <source>
        <dbReference type="ARBA" id="ARBA00022525"/>
    </source>
</evidence>
<dbReference type="GO" id="GO:0030277">
    <property type="term" value="P:maintenance of gastrointestinal epithelium"/>
    <property type="evidence" value="ECO:0007669"/>
    <property type="project" value="TreeGrafter"/>
</dbReference>
<keyword evidence="5 8" id="KW-1015">Disulfide bond</keyword>
<dbReference type="InterPro" id="IPR000519">
    <property type="entry name" value="P_trefoil_dom"/>
</dbReference>
<evidence type="ECO:0000256" key="1">
    <source>
        <dbReference type="ARBA" id="ARBA00004613"/>
    </source>
</evidence>